<feature type="domain" description="Response receiver" evidence="1">
    <location>
        <begin position="5"/>
        <end position="108"/>
    </location>
</feature>
<name>A0A376UF18_ECOLX</name>
<accession>A0A376UF18</accession>
<dbReference type="EMBL" id="UGCP01000002">
    <property type="protein sequence ID" value="STI87807.1"/>
    <property type="molecule type" value="Genomic_DNA"/>
</dbReference>
<gene>
    <name evidence="2" type="ORF">NCTC8622_06985</name>
</gene>
<evidence type="ECO:0000313" key="3">
    <source>
        <dbReference type="Proteomes" id="UP000254079"/>
    </source>
</evidence>
<reference evidence="2 3" key="1">
    <citation type="submission" date="2018-06" db="EMBL/GenBank/DDBJ databases">
        <authorList>
            <consortium name="Pathogen Informatics"/>
            <person name="Doyle S."/>
        </authorList>
    </citation>
    <scope>NUCLEOTIDE SEQUENCE [LARGE SCALE GENOMIC DNA]</scope>
    <source>
        <strain evidence="2 3">NCTC8622</strain>
    </source>
</reference>
<evidence type="ECO:0000313" key="2">
    <source>
        <dbReference type="EMBL" id="STI87807.1"/>
    </source>
</evidence>
<organism evidence="2 3">
    <name type="scientific">Escherichia coli</name>
    <dbReference type="NCBI Taxonomy" id="562"/>
    <lineage>
        <taxon>Bacteria</taxon>
        <taxon>Pseudomonadati</taxon>
        <taxon>Pseudomonadota</taxon>
        <taxon>Gammaproteobacteria</taxon>
        <taxon>Enterobacterales</taxon>
        <taxon>Enterobacteriaceae</taxon>
        <taxon>Escherichia</taxon>
    </lineage>
</organism>
<protein>
    <recommendedName>
        <fullName evidence="1">Response receiver domain-containing protein</fullName>
    </recommendedName>
</protein>
<dbReference type="Proteomes" id="UP000254079">
    <property type="component" value="Unassembled WGS sequence"/>
</dbReference>
<proteinExistence type="predicted"/>
<evidence type="ECO:0000259" key="1">
    <source>
        <dbReference type="Pfam" id="PF19192"/>
    </source>
</evidence>
<sequence length="253" mass="29075">MICDVDNGSVNFDVDRIRKSDLIIVDYHLDNNAPDKTLKLLQDLKDSDHLNMIVIYTRENLETVWMQISSTLKGALDINSLIIDYDNEDVQSYWEDVVLPNLNDNGNKALTRDETIAYIKDSKPCRRIKRLIHDDAVLEEQKDKNFIAKMIAEYAVSRNAIISSNTSGNVIRGDESGVKWIQCGNIFVSLFHKVQDDHENDGDRIWQTLNDSLIEWKPSYYQLIKSEIQNAIEAEALSFVIIWLTIITVKLRG</sequence>
<dbReference type="AlphaFoldDB" id="A0A376UF18"/>
<dbReference type="InterPro" id="IPR043834">
    <property type="entry name" value="REC"/>
</dbReference>
<dbReference type="Pfam" id="PF19192">
    <property type="entry name" value="Response_reg_2"/>
    <property type="match status" value="1"/>
</dbReference>